<organism evidence="1 2">
    <name type="scientific">Subtercola boreus</name>
    <dbReference type="NCBI Taxonomy" id="120213"/>
    <lineage>
        <taxon>Bacteria</taxon>
        <taxon>Bacillati</taxon>
        <taxon>Actinomycetota</taxon>
        <taxon>Actinomycetes</taxon>
        <taxon>Micrococcales</taxon>
        <taxon>Microbacteriaceae</taxon>
        <taxon>Subtercola</taxon>
    </lineage>
</organism>
<dbReference type="EMBL" id="NBXA01000022">
    <property type="protein sequence ID" value="RFA11985.1"/>
    <property type="molecule type" value="Genomic_DNA"/>
</dbReference>
<dbReference type="AlphaFoldDB" id="A0A3E0VQS4"/>
<dbReference type="RefSeq" id="WP_116283424.1">
    <property type="nucleotide sequence ID" value="NZ_NBXA01000022.1"/>
</dbReference>
<evidence type="ECO:0000313" key="2">
    <source>
        <dbReference type="Proteomes" id="UP000256709"/>
    </source>
</evidence>
<sequence length="74" mass="8106">MTAAAEYTATFEELRQAAGVVHGGPERRSQHLRVDGSLIGRTAGGTWTVFRDRSSSQWVPRTEEQIAEYVAANA</sequence>
<gene>
    <name evidence="1" type="ORF">B7R21_11670</name>
</gene>
<reference evidence="1 2" key="1">
    <citation type="submission" date="2017-04" db="EMBL/GenBank/DDBJ databases">
        <title>Comparative genome analysis of Subtercola boreus.</title>
        <authorList>
            <person name="Cho Y.-J."/>
            <person name="Cho A."/>
            <person name="Kim O.-S."/>
            <person name="Lee J.-I."/>
        </authorList>
    </citation>
    <scope>NUCLEOTIDE SEQUENCE [LARGE SCALE GENOMIC DNA]</scope>
    <source>
        <strain evidence="1 2">P27444</strain>
    </source>
</reference>
<evidence type="ECO:0000313" key="1">
    <source>
        <dbReference type="EMBL" id="RFA11985.1"/>
    </source>
</evidence>
<protein>
    <submittedName>
        <fullName evidence="1">Uncharacterized protein</fullName>
    </submittedName>
</protein>
<accession>A0A3E0VQS4</accession>
<name>A0A3E0VQS4_9MICO</name>
<dbReference type="Proteomes" id="UP000256709">
    <property type="component" value="Unassembled WGS sequence"/>
</dbReference>
<proteinExistence type="predicted"/>
<comment type="caution">
    <text evidence="1">The sequence shown here is derived from an EMBL/GenBank/DDBJ whole genome shotgun (WGS) entry which is preliminary data.</text>
</comment>